<evidence type="ECO:0000313" key="1">
    <source>
        <dbReference type="EMBL" id="TFY69529.1"/>
    </source>
</evidence>
<protein>
    <submittedName>
        <fullName evidence="1">Uncharacterized protein</fullName>
    </submittedName>
</protein>
<reference evidence="1 2" key="1">
    <citation type="submission" date="2019-02" db="EMBL/GenBank/DDBJ databases">
        <title>Genome sequencing of the rare red list fungi Dentipellis fragilis.</title>
        <authorList>
            <person name="Buettner E."/>
            <person name="Kellner H."/>
        </authorList>
    </citation>
    <scope>NUCLEOTIDE SEQUENCE [LARGE SCALE GENOMIC DNA]</scope>
    <source>
        <strain evidence="1 2">DSM 105465</strain>
    </source>
</reference>
<accession>A0A4Y9Z842</accession>
<gene>
    <name evidence="1" type="ORF">EVG20_g3116</name>
</gene>
<keyword evidence="2" id="KW-1185">Reference proteome</keyword>
<dbReference type="Proteomes" id="UP000298327">
    <property type="component" value="Unassembled WGS sequence"/>
</dbReference>
<dbReference type="EMBL" id="SEOQ01000135">
    <property type="protein sequence ID" value="TFY69529.1"/>
    <property type="molecule type" value="Genomic_DNA"/>
</dbReference>
<dbReference type="AlphaFoldDB" id="A0A4Y9Z842"/>
<sequence>MSTNAKAQEKAKKSAVRLPSIMPGHINILIPPPLQYNPRKRLVPCHCTPCTEECGPRGKAIPKWKQYLHSKKEKQPPRPKRPFMAAVELQGASTAGDGPSAPGLVTSGLEKDLKYSGQHRRALEAENTETADTKATHRVCHRLLWW</sequence>
<proteinExistence type="predicted"/>
<comment type="caution">
    <text evidence="1">The sequence shown here is derived from an EMBL/GenBank/DDBJ whole genome shotgun (WGS) entry which is preliminary data.</text>
</comment>
<name>A0A4Y9Z842_9AGAM</name>
<evidence type="ECO:0000313" key="2">
    <source>
        <dbReference type="Proteomes" id="UP000298327"/>
    </source>
</evidence>
<organism evidence="1 2">
    <name type="scientific">Dentipellis fragilis</name>
    <dbReference type="NCBI Taxonomy" id="205917"/>
    <lineage>
        <taxon>Eukaryota</taxon>
        <taxon>Fungi</taxon>
        <taxon>Dikarya</taxon>
        <taxon>Basidiomycota</taxon>
        <taxon>Agaricomycotina</taxon>
        <taxon>Agaricomycetes</taxon>
        <taxon>Russulales</taxon>
        <taxon>Hericiaceae</taxon>
        <taxon>Dentipellis</taxon>
    </lineage>
</organism>